<keyword evidence="3" id="KW-1185">Reference proteome</keyword>
<feature type="region of interest" description="Disordered" evidence="1">
    <location>
        <begin position="1"/>
        <end position="32"/>
    </location>
</feature>
<protein>
    <submittedName>
        <fullName evidence="2">Uncharacterized protein</fullName>
    </submittedName>
</protein>
<feature type="compositionally biased region" description="Acidic residues" evidence="1">
    <location>
        <begin position="88"/>
        <end position="97"/>
    </location>
</feature>
<dbReference type="Gramene" id="OPUNC06G14850.1">
    <property type="protein sequence ID" value="OPUNC06G14850.1"/>
    <property type="gene ID" value="OPUNC06G14850"/>
</dbReference>
<evidence type="ECO:0000256" key="1">
    <source>
        <dbReference type="SAM" id="MobiDB-lite"/>
    </source>
</evidence>
<organism evidence="2">
    <name type="scientific">Oryza punctata</name>
    <name type="common">Red rice</name>
    <dbReference type="NCBI Taxonomy" id="4537"/>
    <lineage>
        <taxon>Eukaryota</taxon>
        <taxon>Viridiplantae</taxon>
        <taxon>Streptophyta</taxon>
        <taxon>Embryophyta</taxon>
        <taxon>Tracheophyta</taxon>
        <taxon>Spermatophyta</taxon>
        <taxon>Magnoliopsida</taxon>
        <taxon>Liliopsida</taxon>
        <taxon>Poales</taxon>
        <taxon>Poaceae</taxon>
        <taxon>BOP clade</taxon>
        <taxon>Oryzoideae</taxon>
        <taxon>Oryzeae</taxon>
        <taxon>Oryzinae</taxon>
        <taxon>Oryza</taxon>
    </lineage>
</organism>
<reference evidence="2" key="1">
    <citation type="submission" date="2015-04" db="UniProtKB">
        <authorList>
            <consortium name="EnsemblPlants"/>
        </authorList>
    </citation>
    <scope>IDENTIFICATION</scope>
</reference>
<accession>A0A0E0LC15</accession>
<dbReference type="Proteomes" id="UP000026962">
    <property type="component" value="Chromosome 6"/>
</dbReference>
<dbReference type="HOGENOM" id="CLU_2350385_0_0_1"/>
<feature type="region of interest" description="Disordered" evidence="1">
    <location>
        <begin position="63"/>
        <end position="97"/>
    </location>
</feature>
<sequence length="97" mass="10916">MPVSRGDAPWIRQSASRMPGNGCRGGEEHFPALPVRFDGQSRESKEKINIKKVRVVVEEEEEEEFQSFAGEHEEKENIPYADGSSDHDLDDVGDNDN</sequence>
<evidence type="ECO:0000313" key="3">
    <source>
        <dbReference type="Proteomes" id="UP000026962"/>
    </source>
</evidence>
<name>A0A0E0LC15_ORYPU</name>
<evidence type="ECO:0000313" key="2">
    <source>
        <dbReference type="EnsemblPlants" id="OPUNC06G14850.1"/>
    </source>
</evidence>
<reference evidence="2" key="2">
    <citation type="submission" date="2018-05" db="EMBL/GenBank/DDBJ databases">
        <title>OpunRS2 (Oryza punctata Reference Sequence Version 2).</title>
        <authorList>
            <person name="Zhang J."/>
            <person name="Kudrna D."/>
            <person name="Lee S."/>
            <person name="Talag J."/>
            <person name="Welchert J."/>
            <person name="Wing R.A."/>
        </authorList>
    </citation>
    <scope>NUCLEOTIDE SEQUENCE [LARGE SCALE GENOMIC DNA]</scope>
</reference>
<dbReference type="AlphaFoldDB" id="A0A0E0LC15"/>
<proteinExistence type="predicted"/>
<dbReference type="EnsemblPlants" id="OPUNC06G14850.1">
    <property type="protein sequence ID" value="OPUNC06G14850.1"/>
    <property type="gene ID" value="OPUNC06G14850"/>
</dbReference>